<evidence type="ECO:0000313" key="1">
    <source>
        <dbReference type="EMBL" id="OGJ10633.1"/>
    </source>
</evidence>
<gene>
    <name evidence="1" type="ORF">A2456_01415</name>
</gene>
<proteinExistence type="predicted"/>
<comment type="caution">
    <text evidence="1">The sequence shown here is derived from an EMBL/GenBank/DDBJ whole genome shotgun (WGS) entry which is preliminary data.</text>
</comment>
<sequence length="209" mass="24631">MTTQDRIKNWLYRVSQPDGLMEREDMCFLMVQARHLLEESPKIEKYKVVEFYSDWMVHTKLDKSEVSMSILRDITKVIVKNWNPTSNHMVNEVSKVIGLSELRTELIKLFNEYNLPVAIFEIEENWKNLVGFLTYFLADKSISFPKEKPIKKTKFRVIWEEMISFEKPANFWIENLAIIGINDVPHWCVELGGDKKTTKIVGLLTIEKE</sequence>
<dbReference type="AlphaFoldDB" id="A0A1F6YWB8"/>
<organism evidence="1 2">
    <name type="scientific">Candidatus Nomurabacteria bacterium RIFOXYC2_FULL_36_19</name>
    <dbReference type="NCBI Taxonomy" id="1801806"/>
    <lineage>
        <taxon>Bacteria</taxon>
        <taxon>Candidatus Nomuraibacteriota</taxon>
    </lineage>
</organism>
<dbReference type="Proteomes" id="UP000178975">
    <property type="component" value="Unassembled WGS sequence"/>
</dbReference>
<protein>
    <submittedName>
        <fullName evidence="1">Uncharacterized protein</fullName>
    </submittedName>
</protein>
<dbReference type="EMBL" id="MFWE01000005">
    <property type="protein sequence ID" value="OGJ10633.1"/>
    <property type="molecule type" value="Genomic_DNA"/>
</dbReference>
<evidence type="ECO:0000313" key="2">
    <source>
        <dbReference type="Proteomes" id="UP000178975"/>
    </source>
</evidence>
<name>A0A1F6YWB8_9BACT</name>
<reference evidence="1 2" key="1">
    <citation type="journal article" date="2016" name="Nat. Commun.">
        <title>Thousands of microbial genomes shed light on interconnected biogeochemical processes in an aquifer system.</title>
        <authorList>
            <person name="Anantharaman K."/>
            <person name="Brown C.T."/>
            <person name="Hug L.A."/>
            <person name="Sharon I."/>
            <person name="Castelle C.J."/>
            <person name="Probst A.J."/>
            <person name="Thomas B.C."/>
            <person name="Singh A."/>
            <person name="Wilkins M.J."/>
            <person name="Karaoz U."/>
            <person name="Brodie E.L."/>
            <person name="Williams K.H."/>
            <person name="Hubbard S.S."/>
            <person name="Banfield J.F."/>
        </authorList>
    </citation>
    <scope>NUCLEOTIDE SEQUENCE [LARGE SCALE GENOMIC DNA]</scope>
</reference>
<accession>A0A1F6YWB8</accession>